<evidence type="ECO:0000259" key="6">
    <source>
        <dbReference type="Pfam" id="PF02826"/>
    </source>
</evidence>
<dbReference type="Gene3D" id="3.40.50.720">
    <property type="entry name" value="NAD(P)-binding Rossmann-like Domain"/>
    <property type="match status" value="2"/>
</dbReference>
<dbReference type="InterPro" id="IPR029752">
    <property type="entry name" value="D-isomer_DH_CS1"/>
</dbReference>
<reference evidence="8" key="1">
    <citation type="submission" date="2017-09" db="EMBL/GenBank/DDBJ databases">
        <title>Depth-based differentiation of microbial function through sediment-hosted aquifers and enrichment of novel symbionts in the deep terrestrial subsurface.</title>
        <authorList>
            <person name="Probst A.J."/>
            <person name="Ladd B."/>
            <person name="Jarett J.K."/>
            <person name="Geller-Mcgrath D.E."/>
            <person name="Sieber C.M.K."/>
            <person name="Emerson J.B."/>
            <person name="Anantharaman K."/>
            <person name="Thomas B.C."/>
            <person name="Malmstrom R."/>
            <person name="Stieglmeier M."/>
            <person name="Klingl A."/>
            <person name="Woyke T."/>
            <person name="Ryan C.M."/>
            <person name="Banfield J.F."/>
        </authorList>
    </citation>
    <scope>NUCLEOTIDE SEQUENCE [LARGE SCALE GENOMIC DNA]</scope>
</reference>
<dbReference type="InterPro" id="IPR029753">
    <property type="entry name" value="D-isomer_DH_CS"/>
</dbReference>
<evidence type="ECO:0000259" key="5">
    <source>
        <dbReference type="Pfam" id="PF00389"/>
    </source>
</evidence>
<dbReference type="PROSITE" id="PS00065">
    <property type="entry name" value="D_2_HYDROXYACID_DH_1"/>
    <property type="match status" value="1"/>
</dbReference>
<comment type="similarity">
    <text evidence="1 4">Belongs to the D-isomer specific 2-hydroxyacid dehydrogenase family.</text>
</comment>
<evidence type="ECO:0000256" key="3">
    <source>
        <dbReference type="ARBA" id="ARBA00023027"/>
    </source>
</evidence>
<gene>
    <name evidence="7" type="ORF">COY14_02345</name>
</gene>
<dbReference type="InterPro" id="IPR036291">
    <property type="entry name" value="NAD(P)-bd_dom_sf"/>
</dbReference>
<keyword evidence="2 4" id="KW-0560">Oxidoreductase</keyword>
<dbReference type="GO" id="GO:0051287">
    <property type="term" value="F:NAD binding"/>
    <property type="evidence" value="ECO:0007669"/>
    <property type="project" value="InterPro"/>
</dbReference>
<protein>
    <submittedName>
        <fullName evidence="7">Hydroxyacid dehydrogenase</fullName>
    </submittedName>
</protein>
<sequence length="295" mass="32968">MRTIHFDVDEHLSKYLLGVKKTGSLQNITNTDDFRDTEIISIKSASIASQKNLSQFPSLKMLITRTVGTDHIDLDYCKEHDIIVKNIADYGSFNIAEHVFALLLSGSRNIISTQSEINSGKFTFKGHLGFSLKGKTLGVVGTGHIGLEVIKIANVFGMKVVAHDVYKNEEAKKELEYEYVGLEELAAQSDVITLHAPLLDSTHHMIDDVIISKMKDGVVLINTARGELIDTKDLIKHIEKFRWIGLDVIEGEKKFSKDNPLLKFKNVVITPHIAFYSDSSVKKIAEKTEKLIMGL</sequence>
<evidence type="ECO:0000313" key="8">
    <source>
        <dbReference type="Proteomes" id="UP000230027"/>
    </source>
</evidence>
<dbReference type="PANTHER" id="PTHR43026">
    <property type="entry name" value="2-HYDROXYACID DEHYDROGENASE HOMOLOG 1-RELATED"/>
    <property type="match status" value="1"/>
</dbReference>
<evidence type="ECO:0000313" key="7">
    <source>
        <dbReference type="EMBL" id="PIZ65432.1"/>
    </source>
</evidence>
<dbReference type="InterPro" id="IPR058205">
    <property type="entry name" value="D-LDH-like"/>
</dbReference>
<accession>A0A2M7U483</accession>
<dbReference type="FunFam" id="3.40.50.720:FF:000041">
    <property type="entry name" value="D-3-phosphoglycerate dehydrogenase"/>
    <property type="match status" value="1"/>
</dbReference>
<dbReference type="EMBL" id="PFOD01000049">
    <property type="protein sequence ID" value="PIZ65432.1"/>
    <property type="molecule type" value="Genomic_DNA"/>
</dbReference>
<evidence type="ECO:0000256" key="4">
    <source>
        <dbReference type="RuleBase" id="RU003719"/>
    </source>
</evidence>
<dbReference type="GO" id="GO:0008720">
    <property type="term" value="F:D-lactate dehydrogenase (NAD+) activity"/>
    <property type="evidence" value="ECO:0007669"/>
    <property type="project" value="TreeGrafter"/>
</dbReference>
<dbReference type="PROSITE" id="PS00671">
    <property type="entry name" value="D_2_HYDROXYACID_DH_3"/>
    <property type="match status" value="1"/>
</dbReference>
<dbReference type="InterPro" id="IPR006139">
    <property type="entry name" value="D-isomer_2_OHA_DH_cat_dom"/>
</dbReference>
<evidence type="ECO:0000256" key="1">
    <source>
        <dbReference type="ARBA" id="ARBA00005854"/>
    </source>
</evidence>
<dbReference type="Proteomes" id="UP000230027">
    <property type="component" value="Unassembled WGS sequence"/>
</dbReference>
<name>A0A2M7U483_9BACT</name>
<evidence type="ECO:0000256" key="2">
    <source>
        <dbReference type="ARBA" id="ARBA00023002"/>
    </source>
</evidence>
<dbReference type="Pfam" id="PF02826">
    <property type="entry name" value="2-Hacid_dh_C"/>
    <property type="match status" value="1"/>
</dbReference>
<dbReference type="PANTHER" id="PTHR43026:SF1">
    <property type="entry name" value="2-HYDROXYACID DEHYDROGENASE HOMOLOG 1-RELATED"/>
    <property type="match status" value="1"/>
</dbReference>
<proteinExistence type="inferred from homology"/>
<dbReference type="GO" id="GO:0004617">
    <property type="term" value="F:phosphoglycerate dehydrogenase activity"/>
    <property type="evidence" value="ECO:0007669"/>
    <property type="project" value="UniProtKB-ARBA"/>
</dbReference>
<dbReference type="SUPFAM" id="SSF51735">
    <property type="entry name" value="NAD(P)-binding Rossmann-fold domains"/>
    <property type="match status" value="1"/>
</dbReference>
<dbReference type="AlphaFoldDB" id="A0A2M7U483"/>
<dbReference type="SUPFAM" id="SSF52283">
    <property type="entry name" value="Formate/glycerate dehydrogenase catalytic domain-like"/>
    <property type="match status" value="1"/>
</dbReference>
<feature type="domain" description="D-isomer specific 2-hydroxyacid dehydrogenase NAD-binding" evidence="6">
    <location>
        <begin position="100"/>
        <end position="274"/>
    </location>
</feature>
<organism evidence="7 8">
    <name type="scientific">Candidatus Roizmanbacteria bacterium CG_4_10_14_0_2_um_filter_36_9</name>
    <dbReference type="NCBI Taxonomy" id="1974823"/>
    <lineage>
        <taxon>Bacteria</taxon>
        <taxon>Candidatus Roizmaniibacteriota</taxon>
    </lineage>
</organism>
<dbReference type="InterPro" id="IPR006140">
    <property type="entry name" value="D-isomer_DH_NAD-bd"/>
</dbReference>
<dbReference type="Pfam" id="PF00389">
    <property type="entry name" value="2-Hacid_dh"/>
    <property type="match status" value="1"/>
</dbReference>
<comment type="caution">
    <text evidence="7">The sequence shown here is derived from an EMBL/GenBank/DDBJ whole genome shotgun (WGS) entry which is preliminary data.</text>
</comment>
<dbReference type="GO" id="GO:0006564">
    <property type="term" value="P:L-serine biosynthetic process"/>
    <property type="evidence" value="ECO:0007669"/>
    <property type="project" value="UniProtKB-ARBA"/>
</dbReference>
<dbReference type="GO" id="GO:0047545">
    <property type="term" value="F:(S)-2-hydroxyglutarate dehydrogenase activity"/>
    <property type="evidence" value="ECO:0007669"/>
    <property type="project" value="UniProtKB-ARBA"/>
</dbReference>
<keyword evidence="3" id="KW-0520">NAD</keyword>
<feature type="domain" description="D-isomer specific 2-hydroxyacid dehydrogenase catalytic" evidence="5">
    <location>
        <begin position="24"/>
        <end position="288"/>
    </location>
</feature>